<keyword evidence="3" id="KW-1185">Reference proteome</keyword>
<comment type="caution">
    <text evidence="2">The sequence shown here is derived from an EMBL/GenBank/DDBJ whole genome shotgun (WGS) entry which is preliminary data.</text>
</comment>
<dbReference type="AlphaFoldDB" id="A0A4Z2IUC1"/>
<protein>
    <submittedName>
        <fullName evidence="2">Uncharacterized protein</fullName>
    </submittedName>
</protein>
<name>A0A4Z2IUC1_9TELE</name>
<evidence type="ECO:0000313" key="2">
    <source>
        <dbReference type="EMBL" id="TNN81515.1"/>
    </source>
</evidence>
<reference evidence="2 3" key="1">
    <citation type="submission" date="2019-03" db="EMBL/GenBank/DDBJ databases">
        <title>First draft genome of Liparis tanakae, snailfish: a comprehensive survey of snailfish specific genes.</title>
        <authorList>
            <person name="Kim W."/>
            <person name="Song I."/>
            <person name="Jeong J.-H."/>
            <person name="Kim D."/>
            <person name="Kim S."/>
            <person name="Ryu S."/>
            <person name="Song J.Y."/>
            <person name="Lee S.K."/>
        </authorList>
    </citation>
    <scope>NUCLEOTIDE SEQUENCE [LARGE SCALE GENOMIC DNA]</scope>
    <source>
        <tissue evidence="2">Muscle</tissue>
    </source>
</reference>
<evidence type="ECO:0000256" key="1">
    <source>
        <dbReference type="SAM" id="MobiDB-lite"/>
    </source>
</evidence>
<dbReference type="Proteomes" id="UP000314294">
    <property type="component" value="Unassembled WGS sequence"/>
</dbReference>
<gene>
    <name evidence="2" type="ORF">EYF80_008287</name>
</gene>
<sequence length="91" mass="9818">MESTIAQMSQKGSAVVIVLENMKRESQLVESDHDGSSQADVVLQGHFGPRDLSPVRLPPELPAQLCTLGQAYGQRGQRDSSVQADDDLHGC</sequence>
<dbReference type="EMBL" id="SRLO01000046">
    <property type="protein sequence ID" value="TNN81515.1"/>
    <property type="molecule type" value="Genomic_DNA"/>
</dbReference>
<accession>A0A4Z2IUC1</accession>
<feature type="region of interest" description="Disordered" evidence="1">
    <location>
        <begin position="72"/>
        <end position="91"/>
    </location>
</feature>
<organism evidence="2 3">
    <name type="scientific">Liparis tanakae</name>
    <name type="common">Tanaka's snailfish</name>
    <dbReference type="NCBI Taxonomy" id="230148"/>
    <lineage>
        <taxon>Eukaryota</taxon>
        <taxon>Metazoa</taxon>
        <taxon>Chordata</taxon>
        <taxon>Craniata</taxon>
        <taxon>Vertebrata</taxon>
        <taxon>Euteleostomi</taxon>
        <taxon>Actinopterygii</taxon>
        <taxon>Neopterygii</taxon>
        <taxon>Teleostei</taxon>
        <taxon>Neoteleostei</taxon>
        <taxon>Acanthomorphata</taxon>
        <taxon>Eupercaria</taxon>
        <taxon>Perciformes</taxon>
        <taxon>Cottioidei</taxon>
        <taxon>Cottales</taxon>
        <taxon>Liparidae</taxon>
        <taxon>Liparis</taxon>
    </lineage>
</organism>
<proteinExistence type="predicted"/>
<evidence type="ECO:0000313" key="3">
    <source>
        <dbReference type="Proteomes" id="UP000314294"/>
    </source>
</evidence>